<organism evidence="1 2">
    <name type="scientific">Araneus ventricosus</name>
    <name type="common">Orbweaver spider</name>
    <name type="synonym">Epeira ventricosa</name>
    <dbReference type="NCBI Taxonomy" id="182803"/>
    <lineage>
        <taxon>Eukaryota</taxon>
        <taxon>Metazoa</taxon>
        <taxon>Ecdysozoa</taxon>
        <taxon>Arthropoda</taxon>
        <taxon>Chelicerata</taxon>
        <taxon>Arachnida</taxon>
        <taxon>Araneae</taxon>
        <taxon>Araneomorphae</taxon>
        <taxon>Entelegynae</taxon>
        <taxon>Araneoidea</taxon>
        <taxon>Araneidae</taxon>
        <taxon>Araneus</taxon>
    </lineage>
</organism>
<evidence type="ECO:0000313" key="2">
    <source>
        <dbReference type="Proteomes" id="UP000499080"/>
    </source>
</evidence>
<accession>A0A4Y2RQK9</accession>
<evidence type="ECO:0000313" key="1">
    <source>
        <dbReference type="EMBL" id="GBN78104.1"/>
    </source>
</evidence>
<dbReference type="EMBL" id="BGPR01018042">
    <property type="protein sequence ID" value="GBN78104.1"/>
    <property type="molecule type" value="Genomic_DNA"/>
</dbReference>
<dbReference type="Proteomes" id="UP000499080">
    <property type="component" value="Unassembled WGS sequence"/>
</dbReference>
<comment type="caution">
    <text evidence="1">The sequence shown here is derived from an EMBL/GenBank/DDBJ whole genome shotgun (WGS) entry which is preliminary data.</text>
</comment>
<reference evidence="1 2" key="1">
    <citation type="journal article" date="2019" name="Sci. Rep.">
        <title>Orb-weaving spider Araneus ventricosus genome elucidates the spidroin gene catalogue.</title>
        <authorList>
            <person name="Kono N."/>
            <person name="Nakamura H."/>
            <person name="Ohtoshi R."/>
            <person name="Moran D.A.P."/>
            <person name="Shinohara A."/>
            <person name="Yoshida Y."/>
            <person name="Fujiwara M."/>
            <person name="Mori M."/>
            <person name="Tomita M."/>
            <person name="Arakawa K."/>
        </authorList>
    </citation>
    <scope>NUCLEOTIDE SEQUENCE [LARGE SCALE GENOMIC DNA]</scope>
</reference>
<sequence>MIKRGFKRLRVERDFRSEHFFRSDGLSNQVPLLTDMPWLTKCSFIVHKSIDYLDLCLQENSYLTAEKCMEASLLFNSDKHPLYKKFVNTQEKFRKAMIPDRRVLYSLHLDPPKDRESSLRVVTDLDGLTVDPQSIFCDTIYMTDLDYEESIREFVQLSFEQSNIETVRMRGLLRLMKHAVSCELPLRYAERNRIFRVLLRKCTDPDVAREFISMHNFTQWFFGYYKTNNLDFILRHDRQTAYVLSINDCEVDAINWFIACSKYRENVEILLRYQNQPSFLDFDYNLIVEACVKQSDQLFEPRSDDGMAPTLEPFSKLPHHTSGRTFVPDGFNVLQTPFHEGSSVESGFEPGTLQARGRARSYLLGHRGLLCSTRSMY</sequence>
<keyword evidence="2" id="KW-1185">Reference proteome</keyword>
<dbReference type="AlphaFoldDB" id="A0A4Y2RQK9"/>
<name>A0A4Y2RQK9_ARAVE</name>
<protein>
    <submittedName>
        <fullName evidence="1">Uncharacterized protein</fullName>
    </submittedName>
</protein>
<proteinExistence type="predicted"/>
<gene>
    <name evidence="1" type="ORF">AVEN_256322_1</name>
</gene>